<dbReference type="EMBL" id="BAABJP010000039">
    <property type="protein sequence ID" value="GAA5167895.1"/>
    <property type="molecule type" value="Genomic_DNA"/>
</dbReference>
<evidence type="ECO:0000313" key="2">
    <source>
        <dbReference type="EMBL" id="GAA5167895.1"/>
    </source>
</evidence>
<accession>A0ABP9QV09</accession>
<feature type="region of interest" description="Disordered" evidence="1">
    <location>
        <begin position="89"/>
        <end position="148"/>
    </location>
</feature>
<dbReference type="Proteomes" id="UP001428817">
    <property type="component" value="Unassembled WGS sequence"/>
</dbReference>
<feature type="compositionally biased region" description="Pro residues" evidence="1">
    <location>
        <begin position="95"/>
        <end position="104"/>
    </location>
</feature>
<feature type="compositionally biased region" description="Low complexity" evidence="1">
    <location>
        <begin position="132"/>
        <end position="142"/>
    </location>
</feature>
<organism evidence="2 3">
    <name type="scientific">Pseudonocardia eucalypti</name>
    <dbReference type="NCBI Taxonomy" id="648755"/>
    <lineage>
        <taxon>Bacteria</taxon>
        <taxon>Bacillati</taxon>
        <taxon>Actinomycetota</taxon>
        <taxon>Actinomycetes</taxon>
        <taxon>Pseudonocardiales</taxon>
        <taxon>Pseudonocardiaceae</taxon>
        <taxon>Pseudonocardia</taxon>
    </lineage>
</organism>
<name>A0ABP9QV09_9PSEU</name>
<comment type="caution">
    <text evidence="2">The sequence shown here is derived from an EMBL/GenBank/DDBJ whole genome shotgun (WGS) entry which is preliminary data.</text>
</comment>
<evidence type="ECO:0000256" key="1">
    <source>
        <dbReference type="SAM" id="MobiDB-lite"/>
    </source>
</evidence>
<dbReference type="RefSeq" id="WP_185065309.1">
    <property type="nucleotide sequence ID" value="NZ_BAABJP010000039.1"/>
</dbReference>
<protein>
    <submittedName>
        <fullName evidence="2">Uncharacterized protein</fullName>
    </submittedName>
</protein>
<reference evidence="3" key="1">
    <citation type="journal article" date="2019" name="Int. J. Syst. Evol. Microbiol.">
        <title>The Global Catalogue of Microorganisms (GCM) 10K type strain sequencing project: providing services to taxonomists for standard genome sequencing and annotation.</title>
        <authorList>
            <consortium name="The Broad Institute Genomics Platform"/>
            <consortium name="The Broad Institute Genome Sequencing Center for Infectious Disease"/>
            <person name="Wu L."/>
            <person name="Ma J."/>
        </authorList>
    </citation>
    <scope>NUCLEOTIDE SEQUENCE [LARGE SCALE GENOMIC DNA]</scope>
    <source>
        <strain evidence="3">JCM 18303</strain>
    </source>
</reference>
<gene>
    <name evidence="2" type="ORF">GCM10023321_61190</name>
</gene>
<sequence length="148" mass="15232">MNTQRCADHDTVADDWRAYADSALDMLEPLVERIRTQPPPAGAEAEPSSCANCPVCAVITLLQGGRSELAVRLADQFGELLEALRTALAEGAGAPPKPGRPAPKAPGGHRGFRSPRVQHISVVRDGDGGAASGRAPSSAPDGDTGGPC</sequence>
<proteinExistence type="predicted"/>
<keyword evidence="3" id="KW-1185">Reference proteome</keyword>
<evidence type="ECO:0000313" key="3">
    <source>
        <dbReference type="Proteomes" id="UP001428817"/>
    </source>
</evidence>